<evidence type="ECO:0008006" key="15">
    <source>
        <dbReference type="Google" id="ProtNLM"/>
    </source>
</evidence>
<dbReference type="PANTHER" id="PTHR16515:SF49">
    <property type="entry name" value="GASTRULA ZINC FINGER PROTEIN XLCGF49.1-LIKE-RELATED"/>
    <property type="match status" value="1"/>
</dbReference>
<keyword evidence="5" id="KW-0862">Zinc</keyword>
<evidence type="ECO:0000313" key="14">
    <source>
        <dbReference type="Proteomes" id="UP000186922"/>
    </source>
</evidence>
<dbReference type="InterPro" id="IPR050331">
    <property type="entry name" value="Zinc_finger"/>
</dbReference>
<feature type="region of interest" description="Disordered" evidence="10">
    <location>
        <begin position="224"/>
        <end position="268"/>
    </location>
</feature>
<protein>
    <recommendedName>
        <fullName evidence="15">SET domain-containing protein</fullName>
    </recommendedName>
</protein>
<evidence type="ECO:0000256" key="6">
    <source>
        <dbReference type="ARBA" id="ARBA00023015"/>
    </source>
</evidence>
<keyword evidence="8" id="KW-0539">Nucleus</keyword>
<dbReference type="InterPro" id="IPR036236">
    <property type="entry name" value="Znf_C2H2_sf"/>
</dbReference>
<dbReference type="PANTHER" id="PTHR16515">
    <property type="entry name" value="PR DOMAIN ZINC FINGER PROTEIN"/>
    <property type="match status" value="1"/>
</dbReference>
<keyword evidence="4 9" id="KW-0863">Zinc-finger</keyword>
<dbReference type="Pfam" id="PF13912">
    <property type="entry name" value="zf-C2H2_6"/>
    <property type="match status" value="1"/>
</dbReference>
<dbReference type="Pfam" id="PF00096">
    <property type="entry name" value="zf-C2H2"/>
    <property type="match status" value="1"/>
</dbReference>
<sequence length="854" mass="96600">MEQLLTDTMEKTSGHLEAARCISCQELENGPCISYCQNLVPDETIPRAISSLPSQLVFRMILYPTPSRPSEFQGTKGSRRVFARRAIPAGTVYGPLVGVLSQPSEFRRFVFGQVVDGTIMHYRLDSDDLCNWMKYVRRSYRSSEVNAMAYQHGKSIYFTVLKPLTEGDELCVGYSPTYAKSIGKDTDVGELLVGPPSAAVNEEPIAAQPRGRGRILSHKNLPFKYDPLSALNPPKRSGKKRRREEPQSSPEAFGDGLRRILPRSIMPSPSETPQPIVLFIPQLPLQLNVLANLVQKTDNGFNESSQDKALHYGKDSVDAGVLFIPSVDAQLDETGISLTDADTPLDSSEMNRISAVSLGRRKPEENEGITQRKKRGPYKKRVEDQPPPSEVKKRKKRSLPEGRSLKLPRVPKKLLQLDSTLPGAEDPVLVEVEDEPPIKLRKKRVAKPKKNLSQHPIDETVCGAVESNLLENELLARSLLNLEMQSKKKRMPKAKQTTAVYELDDTLAEEFASNVAKVRKGKRPETREDREIKGKGPLEVDTVLRTAQLPSAAKLLADHKRYKFRCKEEGCRADFRLPGLLAIHATKHGAEMAEELKEPGPKSCPGCGTDFPHTAALVIHTAEHERKYNRLTYISCDECGKKLRSDKYLKIHKQRLHSGKDVKDFACQECPKKFLTLAALRSHENFHKEKGYSCPVCLESFLGGLALNVHSEKHRVDGKFPCRLCDKIYDSWLPMRRHMKQQHLKVKLLFCDICKKVCKRGEELKKHMLVHSDVYAFSCDECGRRFKRKVNLMGHKDRLHHPDRHYQMKDRSEKVAKSFANAVVCTICTRQYCSQERLEEHQRIKHGTKLLVVS</sequence>
<dbReference type="Proteomes" id="UP000186922">
    <property type="component" value="Unassembled WGS sequence"/>
</dbReference>
<gene>
    <name evidence="13" type="primary">RvY_04798-1</name>
    <name evidence="13" type="synonym">RvY_04798.1</name>
    <name evidence="13" type="ORF">RvY_04798</name>
</gene>
<keyword evidence="2" id="KW-0479">Metal-binding</keyword>
<reference evidence="13 14" key="1">
    <citation type="journal article" date="2016" name="Nat. Commun.">
        <title>Extremotolerant tardigrade genome and improved radiotolerance of human cultured cells by tardigrade-unique protein.</title>
        <authorList>
            <person name="Hashimoto T."/>
            <person name="Horikawa D.D."/>
            <person name="Saito Y."/>
            <person name="Kuwahara H."/>
            <person name="Kozuka-Hata H."/>
            <person name="Shin-I T."/>
            <person name="Minakuchi Y."/>
            <person name="Ohishi K."/>
            <person name="Motoyama A."/>
            <person name="Aizu T."/>
            <person name="Enomoto A."/>
            <person name="Kondo K."/>
            <person name="Tanaka S."/>
            <person name="Hara Y."/>
            <person name="Koshikawa S."/>
            <person name="Sagara H."/>
            <person name="Miura T."/>
            <person name="Yokobori S."/>
            <person name="Miyagawa K."/>
            <person name="Suzuki Y."/>
            <person name="Kubo T."/>
            <person name="Oyama M."/>
            <person name="Kohara Y."/>
            <person name="Fujiyama A."/>
            <person name="Arakawa K."/>
            <person name="Katayama T."/>
            <person name="Toyoda A."/>
            <person name="Kunieda T."/>
        </authorList>
    </citation>
    <scope>NUCLEOTIDE SEQUENCE [LARGE SCALE GENOMIC DNA]</scope>
    <source>
        <strain evidence="13 14">YOKOZUNA-1</strain>
    </source>
</reference>
<dbReference type="STRING" id="947166.A0A1D1UWC0"/>
<feature type="domain" description="C2H2-type" evidence="11">
    <location>
        <begin position="777"/>
        <end position="805"/>
    </location>
</feature>
<name>A0A1D1UWC0_RAMVA</name>
<dbReference type="Gene3D" id="2.170.270.10">
    <property type="entry name" value="SET domain"/>
    <property type="match status" value="1"/>
</dbReference>
<dbReference type="GO" id="GO:0005634">
    <property type="term" value="C:nucleus"/>
    <property type="evidence" value="ECO:0007669"/>
    <property type="project" value="UniProtKB-SubCell"/>
</dbReference>
<evidence type="ECO:0000256" key="1">
    <source>
        <dbReference type="ARBA" id="ARBA00004123"/>
    </source>
</evidence>
<dbReference type="SMART" id="SM00355">
    <property type="entry name" value="ZnF_C2H2"/>
    <property type="match status" value="9"/>
</dbReference>
<dbReference type="PROSITE" id="PS50157">
    <property type="entry name" value="ZINC_FINGER_C2H2_2"/>
    <property type="match status" value="3"/>
</dbReference>
<dbReference type="PROSITE" id="PS50280">
    <property type="entry name" value="SET"/>
    <property type="match status" value="1"/>
</dbReference>
<dbReference type="InterPro" id="IPR001214">
    <property type="entry name" value="SET_dom"/>
</dbReference>
<dbReference type="SUPFAM" id="SSF82199">
    <property type="entry name" value="SET domain"/>
    <property type="match status" value="1"/>
</dbReference>
<keyword evidence="3" id="KW-0677">Repeat</keyword>
<keyword evidence="14" id="KW-1185">Reference proteome</keyword>
<dbReference type="PROSITE" id="PS00028">
    <property type="entry name" value="ZINC_FINGER_C2H2_1"/>
    <property type="match status" value="8"/>
</dbReference>
<evidence type="ECO:0000259" key="11">
    <source>
        <dbReference type="PROSITE" id="PS50157"/>
    </source>
</evidence>
<comment type="subcellular location">
    <subcellularLocation>
        <location evidence="1">Nucleus</location>
    </subcellularLocation>
</comment>
<feature type="region of interest" description="Disordered" evidence="10">
    <location>
        <begin position="338"/>
        <end position="407"/>
    </location>
</feature>
<evidence type="ECO:0000256" key="10">
    <source>
        <dbReference type="SAM" id="MobiDB-lite"/>
    </source>
</evidence>
<dbReference type="Gene3D" id="3.30.160.60">
    <property type="entry name" value="Classic Zinc Finger"/>
    <property type="match status" value="4"/>
</dbReference>
<evidence type="ECO:0000256" key="3">
    <source>
        <dbReference type="ARBA" id="ARBA00022737"/>
    </source>
</evidence>
<dbReference type="GO" id="GO:0010468">
    <property type="term" value="P:regulation of gene expression"/>
    <property type="evidence" value="ECO:0007669"/>
    <property type="project" value="TreeGrafter"/>
</dbReference>
<feature type="domain" description="C2H2-type" evidence="11">
    <location>
        <begin position="665"/>
        <end position="692"/>
    </location>
</feature>
<evidence type="ECO:0000256" key="7">
    <source>
        <dbReference type="ARBA" id="ARBA00023163"/>
    </source>
</evidence>
<comment type="caution">
    <text evidence="13">The sequence shown here is derived from an EMBL/GenBank/DDBJ whole genome shotgun (WGS) entry which is preliminary data.</text>
</comment>
<dbReference type="SUPFAM" id="SSF57667">
    <property type="entry name" value="beta-beta-alpha zinc fingers"/>
    <property type="match status" value="3"/>
</dbReference>
<evidence type="ECO:0000256" key="4">
    <source>
        <dbReference type="ARBA" id="ARBA00022771"/>
    </source>
</evidence>
<accession>A0A1D1UWC0</accession>
<dbReference type="InterPro" id="IPR013087">
    <property type="entry name" value="Znf_C2H2_type"/>
</dbReference>
<dbReference type="EMBL" id="BDGG01000002">
    <property type="protein sequence ID" value="GAU92755.1"/>
    <property type="molecule type" value="Genomic_DNA"/>
</dbReference>
<dbReference type="Pfam" id="PF21549">
    <property type="entry name" value="PRDM2_PR"/>
    <property type="match status" value="1"/>
</dbReference>
<evidence type="ECO:0000256" key="9">
    <source>
        <dbReference type="PROSITE-ProRule" id="PRU00042"/>
    </source>
</evidence>
<organism evidence="13 14">
    <name type="scientific">Ramazzottius varieornatus</name>
    <name type="common">Water bear</name>
    <name type="synonym">Tardigrade</name>
    <dbReference type="NCBI Taxonomy" id="947166"/>
    <lineage>
        <taxon>Eukaryota</taxon>
        <taxon>Metazoa</taxon>
        <taxon>Ecdysozoa</taxon>
        <taxon>Tardigrada</taxon>
        <taxon>Eutardigrada</taxon>
        <taxon>Parachela</taxon>
        <taxon>Hypsibioidea</taxon>
        <taxon>Ramazzottiidae</taxon>
        <taxon>Ramazzottius</taxon>
    </lineage>
</organism>
<proteinExistence type="predicted"/>
<dbReference type="InterPro" id="IPR046341">
    <property type="entry name" value="SET_dom_sf"/>
</dbReference>
<evidence type="ECO:0000256" key="8">
    <source>
        <dbReference type="ARBA" id="ARBA00023242"/>
    </source>
</evidence>
<feature type="domain" description="C2H2-type" evidence="11">
    <location>
        <begin position="634"/>
        <end position="662"/>
    </location>
</feature>
<evidence type="ECO:0000259" key="12">
    <source>
        <dbReference type="PROSITE" id="PS50280"/>
    </source>
</evidence>
<dbReference type="OrthoDB" id="7295497at2759"/>
<evidence type="ECO:0000313" key="13">
    <source>
        <dbReference type="EMBL" id="GAU92755.1"/>
    </source>
</evidence>
<keyword evidence="6" id="KW-0805">Transcription regulation</keyword>
<keyword evidence="7" id="KW-0804">Transcription</keyword>
<dbReference type="GO" id="GO:0008270">
    <property type="term" value="F:zinc ion binding"/>
    <property type="evidence" value="ECO:0007669"/>
    <property type="project" value="UniProtKB-KW"/>
</dbReference>
<dbReference type="AlphaFoldDB" id="A0A1D1UWC0"/>
<feature type="domain" description="SET" evidence="12">
    <location>
        <begin position="58"/>
        <end position="175"/>
    </location>
</feature>
<evidence type="ECO:0000256" key="5">
    <source>
        <dbReference type="ARBA" id="ARBA00022833"/>
    </source>
</evidence>
<evidence type="ECO:0000256" key="2">
    <source>
        <dbReference type="ARBA" id="ARBA00022723"/>
    </source>
</evidence>